<name>A0ABT1Y190_9FIRM</name>
<protein>
    <submittedName>
        <fullName evidence="1">Uncharacterized protein</fullName>
    </submittedName>
</protein>
<keyword evidence="2" id="KW-1185">Reference proteome</keyword>
<sequence>MANNLTKHIYAVNKDGLWVHTKFGYSLSRRNGKNEVVAIREMQGLLDGEQILHTAHRTTASHTAWERLCGL</sequence>
<comment type="caution">
    <text evidence="1">The sequence shown here is derived from an EMBL/GenBank/DDBJ whole genome shotgun (WGS) entry which is preliminary data.</text>
</comment>
<gene>
    <name evidence="1" type="ORF">NVS47_03660</name>
</gene>
<dbReference type="EMBL" id="JANPWE010000001">
    <property type="protein sequence ID" value="MCR6544618.1"/>
    <property type="molecule type" value="Genomic_DNA"/>
</dbReference>
<dbReference type="Proteomes" id="UP001524944">
    <property type="component" value="Unassembled WGS sequence"/>
</dbReference>
<reference evidence="1 2" key="1">
    <citation type="submission" date="2022-08" db="EMBL/GenBank/DDBJ databases">
        <title>Proteogenomics of the novel Dehalobacterium formicoaceticum strain EZ94 highlights a key role of methyltransferases during anaerobic dichloromethane degradation.</title>
        <authorList>
            <person name="Wasmund K."/>
        </authorList>
    </citation>
    <scope>NUCLEOTIDE SEQUENCE [LARGE SCALE GENOMIC DNA]</scope>
    <source>
        <strain evidence="1 2">EZ94</strain>
    </source>
</reference>
<dbReference type="RefSeq" id="WP_257912114.1">
    <property type="nucleotide sequence ID" value="NZ_JANPWE010000001.1"/>
</dbReference>
<organism evidence="1 2">
    <name type="scientific">Dehalobacterium formicoaceticum</name>
    <dbReference type="NCBI Taxonomy" id="51515"/>
    <lineage>
        <taxon>Bacteria</taxon>
        <taxon>Bacillati</taxon>
        <taxon>Bacillota</taxon>
        <taxon>Clostridia</taxon>
        <taxon>Eubacteriales</taxon>
        <taxon>Peptococcaceae</taxon>
        <taxon>Dehalobacterium</taxon>
    </lineage>
</organism>
<proteinExistence type="predicted"/>
<evidence type="ECO:0000313" key="1">
    <source>
        <dbReference type="EMBL" id="MCR6544618.1"/>
    </source>
</evidence>
<accession>A0ABT1Y190</accession>
<evidence type="ECO:0000313" key="2">
    <source>
        <dbReference type="Proteomes" id="UP001524944"/>
    </source>
</evidence>